<reference evidence="13" key="4">
    <citation type="journal article" date="2018" name="Nat. Plants">
        <title>Whole-genome landscape of Medicago truncatula symbiotic genes.</title>
        <authorList>
            <person name="Pecrix Y."/>
            <person name="Staton S.E."/>
            <person name="Sallet E."/>
            <person name="Lelandais-Briere C."/>
            <person name="Moreau S."/>
            <person name="Carrere S."/>
            <person name="Blein T."/>
            <person name="Jardinaud M.F."/>
            <person name="Latrasse D."/>
            <person name="Zouine M."/>
            <person name="Zahm M."/>
            <person name="Kreplak J."/>
            <person name="Mayjonade B."/>
            <person name="Satge C."/>
            <person name="Perez M."/>
            <person name="Cauet S."/>
            <person name="Marande W."/>
            <person name="Chantry-Darmon C."/>
            <person name="Lopez-Roques C."/>
            <person name="Bouchez O."/>
            <person name="Berard A."/>
            <person name="Debelle F."/>
            <person name="Munos S."/>
            <person name="Bendahmane A."/>
            <person name="Berges H."/>
            <person name="Niebel A."/>
            <person name="Buitink J."/>
            <person name="Frugier F."/>
            <person name="Benhamed M."/>
            <person name="Crespi M."/>
            <person name="Gouzy J."/>
            <person name="Gamas P."/>
        </authorList>
    </citation>
    <scope>NUCLEOTIDE SEQUENCE [LARGE SCALE GENOMIC DNA]</scope>
    <source>
        <strain evidence="13">cv. Jemalong A17</strain>
    </source>
</reference>
<evidence type="ECO:0000313" key="9">
    <source>
        <dbReference type="EMBL" id="RHN81092.1"/>
    </source>
</evidence>
<proteinExistence type="inferred from homology"/>
<dbReference type="OMA" id="RYNIMIS"/>
<evidence type="ECO:0000313" key="10">
    <source>
        <dbReference type="EMBL" id="RHN81097.1"/>
    </source>
</evidence>
<comment type="subcellular location">
    <subcellularLocation>
        <location evidence="1 6">Secreted</location>
    </subcellularLocation>
</comment>
<dbReference type="EMBL" id="CM001217">
    <property type="protein sequence ID" value="AES61730.1"/>
    <property type="molecule type" value="Genomic_DNA"/>
</dbReference>
<dbReference type="Gramene" id="rna5089">
    <property type="protein sequence ID" value="RHN81092.1"/>
    <property type="gene ID" value="gene5089"/>
</dbReference>
<dbReference type="AlphaFoldDB" id="G7IEJ9"/>
<evidence type="ECO:0000313" key="8">
    <source>
        <dbReference type="EMBL" id="AES61748.1"/>
    </source>
</evidence>
<dbReference type="Proteomes" id="UP000002051">
    <property type="component" value="Unassembled WGS sequence"/>
</dbReference>
<evidence type="ECO:0000256" key="2">
    <source>
        <dbReference type="ARBA" id="ARBA00005581"/>
    </source>
</evidence>
<evidence type="ECO:0000313" key="12">
    <source>
        <dbReference type="Proteomes" id="UP000002051"/>
    </source>
</evidence>
<dbReference type="HOGENOM" id="CLU_125658_0_0_1"/>
<dbReference type="EMBL" id="CM001217">
    <property type="protein sequence ID" value="AES61748.1"/>
    <property type="molecule type" value="Genomic_DNA"/>
</dbReference>
<dbReference type="EMBL" id="PSQE01000001">
    <property type="protein sequence ID" value="RHN81092.1"/>
    <property type="molecule type" value="Genomic_DNA"/>
</dbReference>
<accession>G7IEJ9</accession>
<dbReference type="EMBL" id="PSQE01000001">
    <property type="protein sequence ID" value="RHN81097.1"/>
    <property type="molecule type" value="Genomic_DNA"/>
</dbReference>
<evidence type="ECO:0000256" key="1">
    <source>
        <dbReference type="ARBA" id="ARBA00004613"/>
    </source>
</evidence>
<reference evidence="7 12" key="1">
    <citation type="journal article" date="2011" name="Nature">
        <title>The Medicago genome provides insight into the evolution of rhizobial symbioses.</title>
        <authorList>
            <person name="Young N.D."/>
            <person name="Debelle F."/>
            <person name="Oldroyd G.E."/>
            <person name="Geurts R."/>
            <person name="Cannon S.B."/>
            <person name="Udvardi M.K."/>
            <person name="Benedito V.A."/>
            <person name="Mayer K.F."/>
            <person name="Gouzy J."/>
            <person name="Schoof H."/>
            <person name="Van de Peer Y."/>
            <person name="Proost S."/>
            <person name="Cook D.R."/>
            <person name="Meyers B.C."/>
            <person name="Spannagl M."/>
            <person name="Cheung F."/>
            <person name="De Mita S."/>
            <person name="Krishnakumar V."/>
            <person name="Gundlach H."/>
            <person name="Zhou S."/>
            <person name="Mudge J."/>
            <person name="Bharti A.K."/>
            <person name="Murray J.D."/>
            <person name="Naoumkina M.A."/>
            <person name="Rosen B."/>
            <person name="Silverstein K.A."/>
            <person name="Tang H."/>
            <person name="Rombauts S."/>
            <person name="Zhao P.X."/>
            <person name="Zhou P."/>
            <person name="Barbe V."/>
            <person name="Bardou P."/>
            <person name="Bechner M."/>
            <person name="Bellec A."/>
            <person name="Berger A."/>
            <person name="Berges H."/>
            <person name="Bidwell S."/>
            <person name="Bisseling T."/>
            <person name="Choisne N."/>
            <person name="Couloux A."/>
            <person name="Denny R."/>
            <person name="Deshpande S."/>
            <person name="Dai X."/>
            <person name="Doyle J.J."/>
            <person name="Dudez A.M."/>
            <person name="Farmer A.D."/>
            <person name="Fouteau S."/>
            <person name="Franken C."/>
            <person name="Gibelin C."/>
            <person name="Gish J."/>
            <person name="Goldstein S."/>
            <person name="Gonzalez A.J."/>
            <person name="Green P.J."/>
            <person name="Hallab A."/>
            <person name="Hartog M."/>
            <person name="Hua A."/>
            <person name="Humphray S.J."/>
            <person name="Jeong D.H."/>
            <person name="Jing Y."/>
            <person name="Jocker A."/>
            <person name="Kenton S.M."/>
            <person name="Kim D.J."/>
            <person name="Klee K."/>
            <person name="Lai H."/>
            <person name="Lang C."/>
            <person name="Lin S."/>
            <person name="Macmil S.L."/>
            <person name="Magdelenat G."/>
            <person name="Matthews L."/>
            <person name="McCorrison J."/>
            <person name="Monaghan E.L."/>
            <person name="Mun J.H."/>
            <person name="Najar F.Z."/>
            <person name="Nicholson C."/>
            <person name="Noirot C."/>
            <person name="O'Bleness M."/>
            <person name="Paule C.R."/>
            <person name="Poulain J."/>
            <person name="Prion F."/>
            <person name="Qin B."/>
            <person name="Qu C."/>
            <person name="Retzel E.F."/>
            <person name="Riddle C."/>
            <person name="Sallet E."/>
            <person name="Samain S."/>
            <person name="Samson N."/>
            <person name="Sanders I."/>
            <person name="Saurat O."/>
            <person name="Scarpelli C."/>
            <person name="Schiex T."/>
            <person name="Segurens B."/>
            <person name="Severin A.J."/>
            <person name="Sherrier D.J."/>
            <person name="Shi R."/>
            <person name="Sims S."/>
            <person name="Singer S.R."/>
            <person name="Sinharoy S."/>
            <person name="Sterck L."/>
            <person name="Viollet A."/>
            <person name="Wang B.B."/>
            <person name="Wang K."/>
            <person name="Wang M."/>
            <person name="Wang X."/>
            <person name="Warfsmann J."/>
            <person name="Weissenbach J."/>
            <person name="White D.D."/>
            <person name="White J.D."/>
            <person name="Wiley G.B."/>
            <person name="Wincker P."/>
            <person name="Xing Y."/>
            <person name="Yang L."/>
            <person name="Yao Z."/>
            <person name="Ying F."/>
            <person name="Zhai J."/>
            <person name="Zhou L."/>
            <person name="Zuber A."/>
            <person name="Denarie J."/>
            <person name="Dixon R.A."/>
            <person name="May G.D."/>
            <person name="Schwartz D.C."/>
            <person name="Rogers J."/>
            <person name="Quetier F."/>
            <person name="Town C.D."/>
            <person name="Roe B.A."/>
        </authorList>
    </citation>
    <scope>NUCLEOTIDE SEQUENCE [LARGE SCALE GENOMIC DNA]</scope>
    <source>
        <strain evidence="7">A17</strain>
        <strain evidence="11 12">cv. Jemalong A17</strain>
    </source>
</reference>
<evidence type="ECO:0000313" key="11">
    <source>
        <dbReference type="EnsemblPlants" id="AES61730"/>
    </source>
</evidence>
<protein>
    <recommendedName>
        <fullName evidence="6">S-protein homolog</fullName>
    </recommendedName>
</protein>
<dbReference type="GO" id="GO:0005576">
    <property type="term" value="C:extracellular region"/>
    <property type="evidence" value="ECO:0007669"/>
    <property type="project" value="UniProtKB-SubCell"/>
</dbReference>
<dbReference type="GO" id="GO:0060320">
    <property type="term" value="P:rejection of self pollen"/>
    <property type="evidence" value="ECO:0007669"/>
    <property type="project" value="UniProtKB-KW"/>
</dbReference>
<evidence type="ECO:0000256" key="5">
    <source>
        <dbReference type="ARBA" id="ARBA00022729"/>
    </source>
</evidence>
<gene>
    <name evidence="7" type="ordered locus">MTR_1g087990</name>
    <name evidence="8" type="ordered locus">MTR_1g088210</name>
    <name evidence="9" type="ORF">MtrunA17_Chr1g0195291</name>
    <name evidence="10" type="ORF">MtrunA17_Chr1g0195341</name>
</gene>
<reference evidence="7 12" key="2">
    <citation type="journal article" date="2014" name="BMC Genomics">
        <title>An improved genome release (version Mt4.0) for the model legume Medicago truncatula.</title>
        <authorList>
            <person name="Tang H."/>
            <person name="Krishnakumar V."/>
            <person name="Bidwell S."/>
            <person name="Rosen B."/>
            <person name="Chan A."/>
            <person name="Zhou S."/>
            <person name="Gentzbittel L."/>
            <person name="Childs K.L."/>
            <person name="Yandell M."/>
            <person name="Gundlach H."/>
            <person name="Mayer K.F."/>
            <person name="Schwartz D.C."/>
            <person name="Town C.D."/>
        </authorList>
    </citation>
    <scope>GENOME REANNOTATION</scope>
    <source>
        <strain evidence="11 12">cv. Jemalong A17</strain>
    </source>
</reference>
<dbReference type="eggNOG" id="ENOG502S7CQ">
    <property type="taxonomic scope" value="Eukaryota"/>
</dbReference>
<feature type="chain" id="PRO_5014572139" description="S-protein homolog" evidence="6">
    <location>
        <begin position="27"/>
        <end position="154"/>
    </location>
</feature>
<dbReference type="InterPro" id="IPR010264">
    <property type="entry name" value="Self-incomp_S1"/>
</dbReference>
<evidence type="ECO:0000313" key="7">
    <source>
        <dbReference type="EMBL" id="AES61730.1"/>
    </source>
</evidence>
<reference evidence="9" key="5">
    <citation type="journal article" date="2018" name="Nat. Plants">
        <title>Whole-genome landscape of Medicago truncatula symbiotic genes.</title>
        <authorList>
            <person name="Pecrix Y."/>
            <person name="Gamas P."/>
            <person name="Carrere S."/>
        </authorList>
    </citation>
    <scope>NUCLEOTIDE SEQUENCE</scope>
    <source>
        <tissue evidence="9">Leaves</tissue>
    </source>
</reference>
<dbReference type="Proteomes" id="UP000265566">
    <property type="component" value="Chromosome 1"/>
</dbReference>
<keyword evidence="4 6" id="KW-0964">Secreted</keyword>
<dbReference type="EnsemblPlants" id="AES61730">
    <property type="protein sequence ID" value="AES61730"/>
    <property type="gene ID" value="MTR_1g087990"/>
</dbReference>
<evidence type="ECO:0000256" key="3">
    <source>
        <dbReference type="ARBA" id="ARBA00022471"/>
    </source>
</evidence>
<dbReference type="PANTHER" id="PTHR31232">
    <property type="match status" value="1"/>
</dbReference>
<dbReference type="Gramene" id="rna5094">
    <property type="protein sequence ID" value="RHN81097.1"/>
    <property type="gene ID" value="gene5094"/>
</dbReference>
<dbReference type="EnsemblPlants" id="AES61748">
    <property type="protein sequence ID" value="AES61748"/>
    <property type="gene ID" value="MTR_1g088210"/>
</dbReference>
<comment type="similarity">
    <text evidence="2 6">Belongs to the plant self-incompatibility (S1) protein family.</text>
</comment>
<evidence type="ECO:0000313" key="13">
    <source>
        <dbReference type="Proteomes" id="UP000265566"/>
    </source>
</evidence>
<evidence type="ECO:0000256" key="4">
    <source>
        <dbReference type="ARBA" id="ARBA00022525"/>
    </source>
</evidence>
<dbReference type="PaxDb" id="3880-AES61730"/>
<organism evidence="7 12">
    <name type="scientific">Medicago truncatula</name>
    <name type="common">Barrel medic</name>
    <name type="synonym">Medicago tribuloides</name>
    <dbReference type="NCBI Taxonomy" id="3880"/>
    <lineage>
        <taxon>Eukaryota</taxon>
        <taxon>Viridiplantae</taxon>
        <taxon>Streptophyta</taxon>
        <taxon>Embryophyta</taxon>
        <taxon>Tracheophyta</taxon>
        <taxon>Spermatophyta</taxon>
        <taxon>Magnoliopsida</taxon>
        <taxon>eudicotyledons</taxon>
        <taxon>Gunneridae</taxon>
        <taxon>Pentapetalae</taxon>
        <taxon>rosids</taxon>
        <taxon>fabids</taxon>
        <taxon>Fabales</taxon>
        <taxon>Fabaceae</taxon>
        <taxon>Papilionoideae</taxon>
        <taxon>50 kb inversion clade</taxon>
        <taxon>NPAAA clade</taxon>
        <taxon>Hologalegina</taxon>
        <taxon>IRL clade</taxon>
        <taxon>Trifolieae</taxon>
        <taxon>Medicago</taxon>
    </lineage>
</organism>
<keyword evidence="12" id="KW-1185">Reference proteome</keyword>
<reference evidence="11" key="3">
    <citation type="submission" date="2015-04" db="UniProtKB">
        <authorList>
            <consortium name="EnsemblPlants"/>
        </authorList>
    </citation>
    <scope>IDENTIFICATION</scope>
    <source>
        <strain evidence="11">cv. Jemalong A17</strain>
    </source>
</reference>
<keyword evidence="5 6" id="KW-0732">Signal</keyword>
<keyword evidence="3 6" id="KW-0713">Self-incompatibility</keyword>
<sequence>MASISKTVLFVSMLLTILFAFHFKDGESIFFVVPKVTVYVTNNLTNYVQLGVHCKDKNNDIGFQSLHFAESYTFTFRPAYMSYRSLYFCGFSFNNEFHRFDIYVQKRDQTKCEHECHWQIKESGPCKINDGSTECFPWNPNVVEDRQLGHTLNV</sequence>
<dbReference type="Pfam" id="PF05938">
    <property type="entry name" value="Self-incomp_S1"/>
    <property type="match status" value="1"/>
</dbReference>
<feature type="signal peptide" evidence="6">
    <location>
        <begin position="1"/>
        <end position="26"/>
    </location>
</feature>
<name>G7IEJ9_MEDTR</name>
<dbReference type="PANTHER" id="PTHR31232:SF43">
    <property type="entry name" value="S-PROTEIN HOMOLOG 29-RELATED"/>
    <property type="match status" value="1"/>
</dbReference>
<evidence type="ECO:0000256" key="6">
    <source>
        <dbReference type="RuleBase" id="RU367044"/>
    </source>
</evidence>